<comment type="caution">
    <text evidence="2">The sequence shown here is derived from an EMBL/GenBank/DDBJ whole genome shotgun (WGS) entry which is preliminary data.</text>
</comment>
<gene>
    <name evidence="2" type="ORF">IAB46_00360</name>
</gene>
<dbReference type="AlphaFoldDB" id="A0A9D1JPD2"/>
<name>A0A9D1JPD2_9FIRM</name>
<evidence type="ECO:0000313" key="2">
    <source>
        <dbReference type="EMBL" id="HIS46017.1"/>
    </source>
</evidence>
<keyword evidence="1" id="KW-0472">Membrane</keyword>
<keyword evidence="1" id="KW-1133">Transmembrane helix</keyword>
<evidence type="ECO:0000256" key="1">
    <source>
        <dbReference type="SAM" id="Phobius"/>
    </source>
</evidence>
<proteinExistence type="predicted"/>
<reference evidence="2" key="2">
    <citation type="journal article" date="2021" name="PeerJ">
        <title>Extensive microbial diversity within the chicken gut microbiome revealed by metagenomics and culture.</title>
        <authorList>
            <person name="Gilroy R."/>
            <person name="Ravi A."/>
            <person name="Getino M."/>
            <person name="Pursley I."/>
            <person name="Horton D.L."/>
            <person name="Alikhan N.F."/>
            <person name="Baker D."/>
            <person name="Gharbi K."/>
            <person name="Hall N."/>
            <person name="Watson M."/>
            <person name="Adriaenssens E.M."/>
            <person name="Foster-Nyarko E."/>
            <person name="Jarju S."/>
            <person name="Secka A."/>
            <person name="Antonio M."/>
            <person name="Oren A."/>
            <person name="Chaudhuri R.R."/>
            <person name="La Ragione R."/>
            <person name="Hildebrand F."/>
            <person name="Pallen M.J."/>
        </authorList>
    </citation>
    <scope>NUCLEOTIDE SEQUENCE</scope>
    <source>
        <strain evidence="2">CHK178-757</strain>
    </source>
</reference>
<sequence>MNRFATKSRSRDFPGLILPVAGFILILFLFFAGVGQISQSSGRQELESLTQAVHRNIIHCYAIEGQYPPSLEYMEEHYGLTYDPSRYFIDYQPSGANIMPSVTIIPLEGAGS</sequence>
<keyword evidence="1" id="KW-0812">Transmembrane</keyword>
<dbReference type="EMBL" id="DVIT01000002">
    <property type="protein sequence ID" value="HIS46017.1"/>
    <property type="molecule type" value="Genomic_DNA"/>
</dbReference>
<dbReference type="Proteomes" id="UP000823927">
    <property type="component" value="Unassembled WGS sequence"/>
</dbReference>
<evidence type="ECO:0000313" key="3">
    <source>
        <dbReference type="Proteomes" id="UP000823927"/>
    </source>
</evidence>
<accession>A0A9D1JPD2</accession>
<protein>
    <submittedName>
        <fullName evidence="2">Uncharacterized protein</fullName>
    </submittedName>
</protein>
<organism evidence="2 3">
    <name type="scientific">Candidatus Scybalocola faecigallinarum</name>
    <dbReference type="NCBI Taxonomy" id="2840941"/>
    <lineage>
        <taxon>Bacteria</taxon>
        <taxon>Bacillati</taxon>
        <taxon>Bacillota</taxon>
        <taxon>Clostridia</taxon>
        <taxon>Lachnospirales</taxon>
        <taxon>Lachnospiraceae</taxon>
        <taxon>Lachnospiraceae incertae sedis</taxon>
        <taxon>Candidatus Scybalocola (ex Gilroy et al. 2021)</taxon>
    </lineage>
</organism>
<reference evidence="2" key="1">
    <citation type="submission" date="2020-10" db="EMBL/GenBank/DDBJ databases">
        <authorList>
            <person name="Gilroy R."/>
        </authorList>
    </citation>
    <scope>NUCLEOTIDE SEQUENCE</scope>
    <source>
        <strain evidence="2">CHK178-757</strain>
    </source>
</reference>
<feature type="transmembrane region" description="Helical" evidence="1">
    <location>
        <begin position="12"/>
        <end position="34"/>
    </location>
</feature>